<sequence>MKNKGDMKNKAFYVNDSIIKAVKNIYSVALVANVTDDVFSTLFIKSKRRMPIDLITTKSYSEAYFKIKDLIYQGDIFKYEELYHPDFVAQNIEQKKINGDKALRVKYSDGEYHWISVNMVKMETNKNTSTIIFIFIKNSDREKKVESQIREAIYEMEYKRYIEFQGYKNISHELRTQLSSIRGLADILRNEENISPQNKKRISDILQASDKLKNLLDDIKTMSLLANKECKVKNEIVRLDHLLDELKSTVMPSVLSKKIHFFIDLSELKAESFIGDYDKIYTIIYNLVSNAVKYTREGGNVQVSIVSTETDSGNVAFRYTVKDNGIGMSNEYLKNDIYNIYSTDAMYKSYGDKGVGLGLAVVKNLVSLLGGRLSITSQIGKGTCVVVELENKAFKEMKIETTIEKFGDSFVNVQYSFKGSRLLVVEDNVVNMEIISTILNSANIEVIPAYNGYEAVSIYKKSEKGYFDAIIMDLQMPVMDGYEASQIIRNLARRDAISIPIIAVTAYSYKDDSMNASEYGIDRFVMKPVVPERLFDVLSEYLEKR</sequence>
<dbReference type="Pfam" id="PF00512">
    <property type="entry name" value="HisKA"/>
    <property type="match status" value="1"/>
</dbReference>
<feature type="domain" description="Histidine kinase" evidence="10">
    <location>
        <begin position="169"/>
        <end position="393"/>
    </location>
</feature>
<dbReference type="AlphaFoldDB" id="A0A1I0VKM8"/>
<dbReference type="EC" id="2.7.13.3" evidence="2"/>
<evidence type="ECO:0000313" key="13">
    <source>
        <dbReference type="Proteomes" id="UP000198838"/>
    </source>
</evidence>
<keyword evidence="5" id="KW-0808">Transferase</keyword>
<dbReference type="Gene3D" id="1.10.287.130">
    <property type="match status" value="1"/>
</dbReference>
<dbReference type="Pfam" id="PF02518">
    <property type="entry name" value="HATPase_c"/>
    <property type="match status" value="1"/>
</dbReference>
<dbReference type="PROSITE" id="PS50109">
    <property type="entry name" value="HIS_KIN"/>
    <property type="match status" value="1"/>
</dbReference>
<dbReference type="EMBL" id="FOJY01000002">
    <property type="protein sequence ID" value="SFA76882.1"/>
    <property type="molecule type" value="Genomic_DNA"/>
</dbReference>
<dbReference type="OrthoDB" id="9804955at2"/>
<dbReference type="SMART" id="SM00388">
    <property type="entry name" value="HisKA"/>
    <property type="match status" value="1"/>
</dbReference>
<dbReference type="GO" id="GO:0009927">
    <property type="term" value="F:histidine phosphotransfer kinase activity"/>
    <property type="evidence" value="ECO:0007669"/>
    <property type="project" value="TreeGrafter"/>
</dbReference>
<dbReference type="CDD" id="cd17546">
    <property type="entry name" value="REC_hyHK_CKI1_RcsC-like"/>
    <property type="match status" value="1"/>
</dbReference>
<evidence type="ECO:0000256" key="8">
    <source>
        <dbReference type="ARBA" id="ARBA00024867"/>
    </source>
</evidence>
<dbReference type="InterPro" id="IPR001789">
    <property type="entry name" value="Sig_transdc_resp-reg_receiver"/>
</dbReference>
<evidence type="ECO:0000256" key="1">
    <source>
        <dbReference type="ARBA" id="ARBA00000085"/>
    </source>
</evidence>
<evidence type="ECO:0000256" key="4">
    <source>
        <dbReference type="ARBA" id="ARBA00022553"/>
    </source>
</evidence>
<dbReference type="CDD" id="cd00082">
    <property type="entry name" value="HisKA"/>
    <property type="match status" value="1"/>
</dbReference>
<evidence type="ECO:0000256" key="3">
    <source>
        <dbReference type="ARBA" id="ARBA00018672"/>
    </source>
</evidence>
<organism evidence="12 13">
    <name type="scientific">Acetitomaculum ruminis DSM 5522</name>
    <dbReference type="NCBI Taxonomy" id="1120918"/>
    <lineage>
        <taxon>Bacteria</taxon>
        <taxon>Bacillati</taxon>
        <taxon>Bacillota</taxon>
        <taxon>Clostridia</taxon>
        <taxon>Lachnospirales</taxon>
        <taxon>Lachnospiraceae</taxon>
        <taxon>Acetitomaculum</taxon>
    </lineage>
</organism>
<dbReference type="InterPro" id="IPR036890">
    <property type="entry name" value="HATPase_C_sf"/>
</dbReference>
<dbReference type="InterPro" id="IPR005467">
    <property type="entry name" value="His_kinase_dom"/>
</dbReference>
<accession>A0A1I0VKM8</accession>
<comment type="function">
    <text evidence="8">May play the central regulatory role in sporulation. It may be an element of the effector pathway responsible for the activation of sporulation genes in response to nutritional stress. Spo0A may act in concert with spo0H (a sigma factor) to control the expression of some genes that are critical to the sporulation process.</text>
</comment>
<dbReference type="Proteomes" id="UP000198838">
    <property type="component" value="Unassembled WGS sequence"/>
</dbReference>
<dbReference type="SUPFAM" id="SSF52172">
    <property type="entry name" value="CheY-like"/>
    <property type="match status" value="1"/>
</dbReference>
<keyword evidence="13" id="KW-1185">Reference proteome</keyword>
<dbReference type="SMART" id="SM00448">
    <property type="entry name" value="REC"/>
    <property type="match status" value="1"/>
</dbReference>
<evidence type="ECO:0000256" key="9">
    <source>
        <dbReference type="PROSITE-ProRule" id="PRU00169"/>
    </source>
</evidence>
<evidence type="ECO:0000259" key="11">
    <source>
        <dbReference type="PROSITE" id="PS50110"/>
    </source>
</evidence>
<evidence type="ECO:0000256" key="7">
    <source>
        <dbReference type="ARBA" id="ARBA00023012"/>
    </source>
</evidence>
<evidence type="ECO:0000256" key="6">
    <source>
        <dbReference type="ARBA" id="ARBA00022777"/>
    </source>
</evidence>
<gene>
    <name evidence="12" type="ORF">SAMN05216249_10263</name>
</gene>
<dbReference type="InterPro" id="IPR004358">
    <property type="entry name" value="Sig_transdc_His_kin-like_C"/>
</dbReference>
<proteinExistence type="predicted"/>
<dbReference type="InterPro" id="IPR003594">
    <property type="entry name" value="HATPase_dom"/>
</dbReference>
<keyword evidence="6 12" id="KW-0418">Kinase</keyword>
<dbReference type="SMART" id="SM00387">
    <property type="entry name" value="HATPase_c"/>
    <property type="match status" value="1"/>
</dbReference>
<feature type="domain" description="Response regulatory" evidence="11">
    <location>
        <begin position="421"/>
        <end position="542"/>
    </location>
</feature>
<name>A0A1I0VKM8_9FIRM</name>
<evidence type="ECO:0000313" key="12">
    <source>
        <dbReference type="EMBL" id="SFA76882.1"/>
    </source>
</evidence>
<reference evidence="12 13" key="1">
    <citation type="submission" date="2016-10" db="EMBL/GenBank/DDBJ databases">
        <authorList>
            <person name="de Groot N.N."/>
        </authorList>
    </citation>
    <scope>NUCLEOTIDE SEQUENCE [LARGE SCALE GENOMIC DNA]</scope>
    <source>
        <strain evidence="12 13">DSM 5522</strain>
    </source>
</reference>
<evidence type="ECO:0000256" key="2">
    <source>
        <dbReference type="ARBA" id="ARBA00012438"/>
    </source>
</evidence>
<dbReference type="InterPro" id="IPR011006">
    <property type="entry name" value="CheY-like_superfamily"/>
</dbReference>
<dbReference type="Gene3D" id="3.40.50.2300">
    <property type="match status" value="1"/>
</dbReference>
<dbReference type="SUPFAM" id="SSF47384">
    <property type="entry name" value="Homodimeric domain of signal transducing histidine kinase"/>
    <property type="match status" value="1"/>
</dbReference>
<dbReference type="InterPro" id="IPR036097">
    <property type="entry name" value="HisK_dim/P_sf"/>
</dbReference>
<dbReference type="SUPFAM" id="SSF55874">
    <property type="entry name" value="ATPase domain of HSP90 chaperone/DNA topoisomerase II/histidine kinase"/>
    <property type="match status" value="1"/>
</dbReference>
<keyword evidence="7" id="KW-0902">Two-component regulatory system</keyword>
<dbReference type="Gene3D" id="3.30.565.10">
    <property type="entry name" value="Histidine kinase-like ATPase, C-terminal domain"/>
    <property type="match status" value="1"/>
</dbReference>
<dbReference type="Pfam" id="PF00072">
    <property type="entry name" value="Response_reg"/>
    <property type="match status" value="1"/>
</dbReference>
<dbReference type="PANTHER" id="PTHR43047">
    <property type="entry name" value="TWO-COMPONENT HISTIDINE PROTEIN KINASE"/>
    <property type="match status" value="1"/>
</dbReference>
<dbReference type="GO" id="GO:0005886">
    <property type="term" value="C:plasma membrane"/>
    <property type="evidence" value="ECO:0007669"/>
    <property type="project" value="TreeGrafter"/>
</dbReference>
<evidence type="ECO:0000256" key="5">
    <source>
        <dbReference type="ARBA" id="ARBA00022679"/>
    </source>
</evidence>
<dbReference type="GO" id="GO:0000155">
    <property type="term" value="F:phosphorelay sensor kinase activity"/>
    <property type="evidence" value="ECO:0007669"/>
    <property type="project" value="InterPro"/>
</dbReference>
<dbReference type="PANTHER" id="PTHR43047:SF72">
    <property type="entry name" value="OSMOSENSING HISTIDINE PROTEIN KINASE SLN1"/>
    <property type="match status" value="1"/>
</dbReference>
<comment type="catalytic activity">
    <reaction evidence="1">
        <text>ATP + protein L-histidine = ADP + protein N-phospho-L-histidine.</text>
        <dbReference type="EC" id="2.7.13.3"/>
    </reaction>
</comment>
<dbReference type="InterPro" id="IPR003661">
    <property type="entry name" value="HisK_dim/P_dom"/>
</dbReference>
<keyword evidence="4 9" id="KW-0597">Phosphoprotein</keyword>
<feature type="modified residue" description="4-aspartylphosphate" evidence="9">
    <location>
        <position position="473"/>
    </location>
</feature>
<dbReference type="PRINTS" id="PR00344">
    <property type="entry name" value="BCTRLSENSOR"/>
</dbReference>
<evidence type="ECO:0000259" key="10">
    <source>
        <dbReference type="PROSITE" id="PS50109"/>
    </source>
</evidence>
<dbReference type="STRING" id="1120918.SAMN05216249_10263"/>
<dbReference type="PROSITE" id="PS50110">
    <property type="entry name" value="RESPONSE_REGULATORY"/>
    <property type="match status" value="1"/>
</dbReference>
<dbReference type="RefSeq" id="WP_092870043.1">
    <property type="nucleotide sequence ID" value="NZ_FOJY01000002.1"/>
</dbReference>
<protein>
    <recommendedName>
        <fullName evidence="3">Stage 0 sporulation protein A homolog</fullName>
        <ecNumber evidence="2">2.7.13.3</ecNumber>
    </recommendedName>
</protein>